<protein>
    <submittedName>
        <fullName evidence="2">Uncharacterized protein</fullName>
    </submittedName>
</protein>
<comment type="caution">
    <text evidence="2">The sequence shown here is derived from an EMBL/GenBank/DDBJ whole genome shotgun (WGS) entry which is preliminary data.</text>
</comment>
<dbReference type="AlphaFoldDB" id="A0A9P1GWR5"/>
<organism evidence="2 3">
    <name type="scientific">Parascedosporium putredinis</name>
    <dbReference type="NCBI Taxonomy" id="1442378"/>
    <lineage>
        <taxon>Eukaryota</taxon>
        <taxon>Fungi</taxon>
        <taxon>Dikarya</taxon>
        <taxon>Ascomycota</taxon>
        <taxon>Pezizomycotina</taxon>
        <taxon>Sordariomycetes</taxon>
        <taxon>Hypocreomycetidae</taxon>
        <taxon>Microascales</taxon>
        <taxon>Microascaceae</taxon>
        <taxon>Parascedosporium</taxon>
    </lineage>
</organism>
<evidence type="ECO:0000313" key="2">
    <source>
        <dbReference type="EMBL" id="CAI4211700.1"/>
    </source>
</evidence>
<gene>
    <name evidence="2" type="ORF">PPNO1_LOCUS1474</name>
</gene>
<dbReference type="Proteomes" id="UP000838763">
    <property type="component" value="Unassembled WGS sequence"/>
</dbReference>
<evidence type="ECO:0000256" key="1">
    <source>
        <dbReference type="SAM" id="MobiDB-lite"/>
    </source>
</evidence>
<reference evidence="2" key="1">
    <citation type="submission" date="2022-11" db="EMBL/GenBank/DDBJ databases">
        <authorList>
            <person name="Scott C."/>
            <person name="Bruce N."/>
        </authorList>
    </citation>
    <scope>NUCLEOTIDE SEQUENCE</scope>
</reference>
<sequence length="230" mass="26240">MEQNESPSYYTSPPPSFRGMVLIGKHLLDRFAAAATELELRMTVEMDALQVVHHDRNIDAIQANLDSRNATAERNERDICDMLGSLADRFEALAKASTDCRTKLYCECRLPLRESEKPGCGGIDYDVCDMALHKSLEERVIFRPEATGKTVRQRLSAFFQSYIKTDPKSLGELRHLWSEMKRDLFFRHQLAQEYVKLKEKAKEKASIGYHSKNSSARPGPIRRTTTGLKN</sequence>
<evidence type="ECO:0000313" key="3">
    <source>
        <dbReference type="Proteomes" id="UP000838763"/>
    </source>
</evidence>
<accession>A0A9P1GWR5</accession>
<dbReference type="EMBL" id="CALLCH030000002">
    <property type="protein sequence ID" value="CAI4211700.1"/>
    <property type="molecule type" value="Genomic_DNA"/>
</dbReference>
<feature type="region of interest" description="Disordered" evidence="1">
    <location>
        <begin position="206"/>
        <end position="230"/>
    </location>
</feature>
<keyword evidence="3" id="KW-1185">Reference proteome</keyword>
<proteinExistence type="predicted"/>
<name>A0A9P1GWR5_9PEZI</name>